<feature type="transmembrane region" description="Helical" evidence="8">
    <location>
        <begin position="343"/>
        <end position="363"/>
    </location>
</feature>
<dbReference type="Gene3D" id="1.20.1720.10">
    <property type="entry name" value="Multidrug resistance protein D"/>
    <property type="match status" value="1"/>
</dbReference>
<feature type="transmembrane region" description="Helical" evidence="8">
    <location>
        <begin position="402"/>
        <end position="429"/>
    </location>
</feature>
<accession>A0A177A6W5</accession>
<dbReference type="VEuPathDB" id="FungiDB:GMDG_00278"/>
<proteinExistence type="inferred from homology"/>
<feature type="transmembrane region" description="Helical" evidence="8">
    <location>
        <begin position="170"/>
        <end position="191"/>
    </location>
</feature>
<dbReference type="GO" id="GO:0046943">
    <property type="term" value="F:carboxylic acid transmembrane transporter activity"/>
    <property type="evidence" value="ECO:0007669"/>
    <property type="project" value="UniProtKB-ARBA"/>
</dbReference>
<evidence type="ECO:0000256" key="3">
    <source>
        <dbReference type="ARBA" id="ARBA00022448"/>
    </source>
</evidence>
<feature type="transmembrane region" description="Helical" evidence="8">
    <location>
        <begin position="301"/>
        <end position="323"/>
    </location>
</feature>
<dbReference type="EMBL" id="KV441398">
    <property type="protein sequence ID" value="OAF57885.1"/>
    <property type="molecule type" value="Genomic_DNA"/>
</dbReference>
<feature type="transmembrane region" description="Helical" evidence="8">
    <location>
        <begin position="435"/>
        <end position="461"/>
    </location>
</feature>
<feature type="transmembrane region" description="Helical" evidence="8">
    <location>
        <begin position="231"/>
        <end position="251"/>
    </location>
</feature>
<keyword evidence="5 8" id="KW-1133">Transmembrane helix</keyword>
<dbReference type="Pfam" id="PF07690">
    <property type="entry name" value="MFS_1"/>
    <property type="match status" value="1"/>
</dbReference>
<dbReference type="Gene3D" id="1.20.1250.20">
    <property type="entry name" value="MFS general substrate transporter like domains"/>
    <property type="match status" value="1"/>
</dbReference>
<dbReference type="RefSeq" id="XP_024323171.1">
    <property type="nucleotide sequence ID" value="XM_024468902.1"/>
</dbReference>
<sequence length="570" mass="60395">MALGSRDNAGDASPSETSPLLANAYGKTRDGKLTIVPNEPIEEPVGDDGRIEDEEAPEMGQAPNPLMEGLPEVAAKMYILLPAVGIGVFLAALDQTIIVSTYAKIGSEMNALNSTSWIATAYFLTLTTFQPLYGKLSDIFSRKMALLSAYTIFGIGCLFCGLARNMGELIAARAFAGIGGGGMSTVVSVLLSDIIPLRERGKWQGYLNIIYALGASSGAPLGGLLADSVGWRWAFLLQVPMCALAFTAVSLRLDLPAAPRAHWVTRLGHIDFLGASLLILATCSLLVGLDLGSNTSWTSTLTISLLAASIPIYILFMVVEHYVSHPFAPSGIIFNRLLSPPLICNFFAFAGYMAIIFYVPLFFQAVSGYTSTEAGLLLIPGIVGSVTGSVGSGIIMQKTGKYYWLTISGYTMMVTGVTTIFLCSGVLVTSTLATLGAFSVTGLGGGISVTTTLIALVACADPSDMAIVTACSYLFRSLGSAVGVSLSAALVQQRLRDQLAKMLGDGEETEKIVRGVRESLEYLEKLTPEVREVVRQCYQKAVSASFGLAAVVLLASVLSSIFLVERKLSR</sequence>
<evidence type="ECO:0000256" key="8">
    <source>
        <dbReference type="SAM" id="Phobius"/>
    </source>
</evidence>
<dbReference type="InterPro" id="IPR036259">
    <property type="entry name" value="MFS_trans_sf"/>
</dbReference>
<dbReference type="PANTHER" id="PTHR23501:SF84">
    <property type="entry name" value="VACUOLAR MEMBRANE AMINO ACID UPTAKE TRANSPORTER FNX2"/>
    <property type="match status" value="1"/>
</dbReference>
<dbReference type="PROSITE" id="PS50850">
    <property type="entry name" value="MFS"/>
    <property type="match status" value="1"/>
</dbReference>
<evidence type="ECO:0000256" key="4">
    <source>
        <dbReference type="ARBA" id="ARBA00022692"/>
    </source>
</evidence>
<feature type="transmembrane region" description="Helical" evidence="8">
    <location>
        <begin position="272"/>
        <end position="289"/>
    </location>
</feature>
<dbReference type="PANTHER" id="PTHR23501">
    <property type="entry name" value="MAJOR FACILITATOR SUPERFAMILY"/>
    <property type="match status" value="1"/>
</dbReference>
<protein>
    <recommendedName>
        <fullName evidence="9">Major facilitator superfamily (MFS) profile domain-containing protein</fullName>
    </recommendedName>
</protein>
<dbReference type="AlphaFoldDB" id="A0A177A6W5"/>
<keyword evidence="3" id="KW-0813">Transport</keyword>
<gene>
    <name evidence="10" type="ORF">VC83_05280</name>
</gene>
<dbReference type="SUPFAM" id="SSF103473">
    <property type="entry name" value="MFS general substrate transporter"/>
    <property type="match status" value="1"/>
</dbReference>
<dbReference type="FunFam" id="1.20.1720.10:FF:000013">
    <property type="entry name" value="Related to multidrug resistance proteins"/>
    <property type="match status" value="1"/>
</dbReference>
<feature type="transmembrane region" description="Helical" evidence="8">
    <location>
        <begin position="203"/>
        <end position="225"/>
    </location>
</feature>
<evidence type="ECO:0000256" key="6">
    <source>
        <dbReference type="ARBA" id="ARBA00023136"/>
    </source>
</evidence>
<reference evidence="10" key="1">
    <citation type="submission" date="2016-03" db="EMBL/GenBank/DDBJ databases">
        <title>Updated assembly of Pseudogymnoascus destructans, the fungus causing white-nose syndrome of bats.</title>
        <authorList>
            <person name="Palmer J.M."/>
            <person name="Drees K.P."/>
            <person name="Foster J.T."/>
            <person name="Lindner D.L."/>
        </authorList>
    </citation>
    <scope>NUCLEOTIDE SEQUENCE [LARGE SCALE GENOMIC DNA]</scope>
    <source>
        <strain evidence="10">20631-21</strain>
    </source>
</reference>
<feature type="compositionally biased region" description="Acidic residues" evidence="7">
    <location>
        <begin position="40"/>
        <end position="57"/>
    </location>
</feature>
<dbReference type="InterPro" id="IPR011701">
    <property type="entry name" value="MFS"/>
</dbReference>
<comment type="subcellular location">
    <subcellularLocation>
        <location evidence="1">Endomembrane system</location>
        <topology evidence="1">Multi-pass membrane protein</topology>
    </subcellularLocation>
</comment>
<dbReference type="OrthoDB" id="6770063at2759"/>
<dbReference type="CDD" id="cd17502">
    <property type="entry name" value="MFS_Azr1_MDR_like"/>
    <property type="match status" value="1"/>
</dbReference>
<feature type="domain" description="Major facilitator superfamily (MFS) profile" evidence="9">
    <location>
        <begin position="80"/>
        <end position="568"/>
    </location>
</feature>
<evidence type="ECO:0000256" key="1">
    <source>
        <dbReference type="ARBA" id="ARBA00004127"/>
    </source>
</evidence>
<dbReference type="GO" id="GO:0015174">
    <property type="term" value="F:basic amino acid transmembrane transporter activity"/>
    <property type="evidence" value="ECO:0007669"/>
    <property type="project" value="TreeGrafter"/>
</dbReference>
<dbReference type="GO" id="GO:0000329">
    <property type="term" value="C:fungal-type vacuole membrane"/>
    <property type="evidence" value="ECO:0007669"/>
    <property type="project" value="TreeGrafter"/>
</dbReference>
<feature type="transmembrane region" description="Helical" evidence="8">
    <location>
        <begin position="115"/>
        <end position="133"/>
    </location>
</feature>
<comment type="similarity">
    <text evidence="2">Belongs to the major facilitator superfamily.</text>
</comment>
<evidence type="ECO:0000256" key="2">
    <source>
        <dbReference type="ARBA" id="ARBA00008335"/>
    </source>
</evidence>
<dbReference type="InterPro" id="IPR020846">
    <property type="entry name" value="MFS_dom"/>
</dbReference>
<keyword evidence="4 8" id="KW-0812">Transmembrane</keyword>
<keyword evidence="6 8" id="KW-0472">Membrane</keyword>
<dbReference type="GO" id="GO:0012505">
    <property type="term" value="C:endomembrane system"/>
    <property type="evidence" value="ECO:0007669"/>
    <property type="project" value="UniProtKB-SubCell"/>
</dbReference>
<feature type="transmembrane region" description="Helical" evidence="8">
    <location>
        <begin position="145"/>
        <end position="164"/>
    </location>
</feature>
<feature type="transmembrane region" description="Helical" evidence="8">
    <location>
        <begin position="541"/>
        <end position="564"/>
    </location>
</feature>
<dbReference type="eggNOG" id="KOG0254">
    <property type="taxonomic scope" value="Eukaryota"/>
</dbReference>
<dbReference type="Proteomes" id="UP000077154">
    <property type="component" value="Unassembled WGS sequence"/>
</dbReference>
<feature type="transmembrane region" description="Helical" evidence="8">
    <location>
        <begin position="375"/>
        <end position="395"/>
    </location>
</feature>
<evidence type="ECO:0000256" key="7">
    <source>
        <dbReference type="SAM" id="MobiDB-lite"/>
    </source>
</evidence>
<evidence type="ECO:0000313" key="10">
    <source>
        <dbReference type="EMBL" id="OAF57885.1"/>
    </source>
</evidence>
<dbReference type="GeneID" id="36288346"/>
<feature type="transmembrane region" description="Helical" evidence="8">
    <location>
        <begin position="473"/>
        <end position="491"/>
    </location>
</feature>
<feature type="region of interest" description="Disordered" evidence="7">
    <location>
        <begin position="1"/>
        <end position="64"/>
    </location>
</feature>
<organism evidence="10">
    <name type="scientific">Pseudogymnoascus destructans</name>
    <dbReference type="NCBI Taxonomy" id="655981"/>
    <lineage>
        <taxon>Eukaryota</taxon>
        <taxon>Fungi</taxon>
        <taxon>Dikarya</taxon>
        <taxon>Ascomycota</taxon>
        <taxon>Pezizomycotina</taxon>
        <taxon>Leotiomycetes</taxon>
        <taxon>Thelebolales</taxon>
        <taxon>Thelebolaceae</taxon>
        <taxon>Pseudogymnoascus</taxon>
    </lineage>
</organism>
<evidence type="ECO:0000256" key="5">
    <source>
        <dbReference type="ARBA" id="ARBA00022989"/>
    </source>
</evidence>
<name>A0A177A6W5_9PEZI</name>
<evidence type="ECO:0000259" key="9">
    <source>
        <dbReference type="PROSITE" id="PS50850"/>
    </source>
</evidence>
<feature type="transmembrane region" description="Helical" evidence="8">
    <location>
        <begin position="77"/>
        <end position="103"/>
    </location>
</feature>